<comment type="catalytic activity">
    <reaction evidence="3">
        <text>3',5'-cyclic CMP + H2O = CMP + H(+)</text>
        <dbReference type="Rhea" id="RHEA:72675"/>
        <dbReference type="ChEBI" id="CHEBI:15377"/>
        <dbReference type="ChEBI" id="CHEBI:15378"/>
        <dbReference type="ChEBI" id="CHEBI:58003"/>
        <dbReference type="ChEBI" id="CHEBI:60377"/>
    </reaction>
    <physiologicalReaction direction="left-to-right" evidence="3">
        <dbReference type="Rhea" id="RHEA:72676"/>
    </physiologicalReaction>
</comment>
<proteinExistence type="predicted"/>
<dbReference type="InterPro" id="IPR001279">
    <property type="entry name" value="Metallo-B-lactamas"/>
</dbReference>
<dbReference type="SUPFAM" id="SSF56281">
    <property type="entry name" value="Metallo-hydrolase/oxidoreductase"/>
    <property type="match status" value="1"/>
</dbReference>
<dbReference type="EMBL" id="CP090978">
    <property type="protein sequence ID" value="UJF35214.1"/>
    <property type="molecule type" value="Genomic_DNA"/>
</dbReference>
<keyword evidence="1" id="KW-0378">Hydrolase</keyword>
<comment type="catalytic activity">
    <reaction evidence="5">
        <text>3',5'-cyclic UMP + H2O = UMP + H(+)</text>
        <dbReference type="Rhea" id="RHEA:70575"/>
        <dbReference type="ChEBI" id="CHEBI:15377"/>
        <dbReference type="ChEBI" id="CHEBI:15378"/>
        <dbReference type="ChEBI" id="CHEBI:57865"/>
        <dbReference type="ChEBI" id="CHEBI:184387"/>
    </reaction>
    <physiologicalReaction direction="left-to-right" evidence="5">
        <dbReference type="Rhea" id="RHEA:70576"/>
    </physiologicalReaction>
</comment>
<evidence type="ECO:0000256" key="4">
    <source>
        <dbReference type="ARBA" id="ARBA00034301"/>
    </source>
</evidence>
<keyword evidence="8" id="KW-1185">Reference proteome</keyword>
<comment type="function">
    <text evidence="4">Counteracts the endogenous Pycsar antiviral defense system. Phosphodiesterase that enables metal-dependent hydrolysis of host cyclic nucleotide Pycsar defense signals such as cCMP and cUMP.</text>
</comment>
<evidence type="ECO:0000256" key="3">
    <source>
        <dbReference type="ARBA" id="ARBA00034221"/>
    </source>
</evidence>
<sequence>MSWQIQMVGTGSAFAKKYYNTSALILKDQVKVLIDCGYSTPQGLHALGVTPDQLDGIVISHIHADHVFGLEEIGFRLFYNYNKKRMKLFLTEPIARVLWEETLQGSMYNSAENCVQLTDYFDVVILKEYEKTTLFPGIDIEMIPTLHVPSKNSYSLFINEQTFYSADLQFNRELILDEIIGRRKCHTLLHDCQLSGPPIIHASLQQLLTLPQDVQEKIWLMHYDDRMEQFIGQTGHMSFILQQQIVTLPE</sequence>
<protein>
    <submittedName>
        <fullName evidence="7">MBL fold metallo-hydrolase</fullName>
    </submittedName>
</protein>
<evidence type="ECO:0000256" key="5">
    <source>
        <dbReference type="ARBA" id="ARBA00048505"/>
    </source>
</evidence>
<dbReference type="RefSeq" id="WP_235121784.1">
    <property type="nucleotide sequence ID" value="NZ_CP090978.1"/>
</dbReference>
<dbReference type="InterPro" id="IPR036866">
    <property type="entry name" value="RibonucZ/Hydroxyglut_hydro"/>
</dbReference>
<keyword evidence="1" id="KW-0540">Nuclease</keyword>
<evidence type="ECO:0000313" key="7">
    <source>
        <dbReference type="EMBL" id="UJF35214.1"/>
    </source>
</evidence>
<gene>
    <name evidence="7" type="ORF">L0M14_08855</name>
</gene>
<evidence type="ECO:0000256" key="2">
    <source>
        <dbReference type="ARBA" id="ARBA00022833"/>
    </source>
</evidence>
<feature type="domain" description="Metallo-beta-lactamase" evidence="6">
    <location>
        <begin position="20"/>
        <end position="222"/>
    </location>
</feature>
<dbReference type="Proteomes" id="UP001649230">
    <property type="component" value="Chromosome"/>
</dbReference>
<evidence type="ECO:0000256" key="1">
    <source>
        <dbReference type="ARBA" id="ARBA00022759"/>
    </source>
</evidence>
<dbReference type="Pfam" id="PF23023">
    <property type="entry name" value="Anti-Pycsar_Apyc1"/>
    <property type="match status" value="1"/>
</dbReference>
<dbReference type="Gene3D" id="3.60.15.10">
    <property type="entry name" value="Ribonuclease Z/Hydroxyacylglutathione hydrolase-like"/>
    <property type="match status" value="1"/>
</dbReference>
<keyword evidence="1" id="KW-0255">Endonuclease</keyword>
<keyword evidence="2" id="KW-0862">Zinc</keyword>
<dbReference type="PANTHER" id="PTHR46018">
    <property type="entry name" value="ZINC PHOSPHODIESTERASE ELAC PROTEIN 1"/>
    <property type="match status" value="1"/>
</dbReference>
<name>A0ABY3SPN0_9BACL</name>
<reference evidence="7 8" key="1">
    <citation type="journal article" date="2024" name="Int. J. Syst. Evol. Microbiol.">
        <title>Paenibacillus hexagrammi sp. nov., a novel bacterium isolated from the gut content of Hexagrammos agrammus.</title>
        <authorList>
            <person name="Jung H.K."/>
            <person name="Kim D.G."/>
            <person name="Zin H."/>
            <person name="Park J."/>
            <person name="Jung H."/>
            <person name="Kim Y.O."/>
            <person name="Kong H.J."/>
            <person name="Kim J.W."/>
            <person name="Kim Y.S."/>
        </authorList>
    </citation>
    <scope>NUCLEOTIDE SEQUENCE [LARGE SCALE GENOMIC DNA]</scope>
    <source>
        <strain evidence="7 8">YPD9-1</strain>
    </source>
</reference>
<dbReference type="SMART" id="SM00849">
    <property type="entry name" value="Lactamase_B"/>
    <property type="match status" value="1"/>
</dbReference>
<accession>A0ABY3SPN0</accession>
<organism evidence="7 8">
    <name type="scientific">Paenibacillus hexagrammi</name>
    <dbReference type="NCBI Taxonomy" id="2908839"/>
    <lineage>
        <taxon>Bacteria</taxon>
        <taxon>Bacillati</taxon>
        <taxon>Bacillota</taxon>
        <taxon>Bacilli</taxon>
        <taxon>Bacillales</taxon>
        <taxon>Paenibacillaceae</taxon>
        <taxon>Paenibacillus</taxon>
    </lineage>
</organism>
<evidence type="ECO:0000259" key="6">
    <source>
        <dbReference type="SMART" id="SM00849"/>
    </source>
</evidence>
<evidence type="ECO:0000313" key="8">
    <source>
        <dbReference type="Proteomes" id="UP001649230"/>
    </source>
</evidence>
<dbReference type="PANTHER" id="PTHR46018:SF2">
    <property type="entry name" value="ZINC PHOSPHODIESTERASE ELAC PROTEIN 1"/>
    <property type="match status" value="1"/>
</dbReference>